<gene>
    <name evidence="1" type="ORF">D3871_19440</name>
</gene>
<name>A0A3A3FJ99_9BURK</name>
<dbReference type="Pfam" id="PF06980">
    <property type="entry name" value="DUF1302"/>
    <property type="match status" value="1"/>
</dbReference>
<dbReference type="EMBL" id="QYUO01000002">
    <property type="protein sequence ID" value="RJF95568.1"/>
    <property type="molecule type" value="Genomic_DNA"/>
</dbReference>
<evidence type="ECO:0000313" key="1">
    <source>
        <dbReference type="EMBL" id="RJF95568.1"/>
    </source>
</evidence>
<accession>A0A3A3FJ99</accession>
<reference evidence="2" key="1">
    <citation type="submission" date="2018-09" db="EMBL/GenBank/DDBJ databases">
        <authorList>
            <person name="Zhu H."/>
        </authorList>
    </citation>
    <scope>NUCLEOTIDE SEQUENCE [LARGE SCALE GENOMIC DNA]</scope>
    <source>
        <strain evidence="2">K1R23-30</strain>
    </source>
</reference>
<evidence type="ECO:0000313" key="2">
    <source>
        <dbReference type="Proteomes" id="UP000265955"/>
    </source>
</evidence>
<proteinExistence type="predicted"/>
<protein>
    <submittedName>
        <fullName evidence="1">DUF1302 domain-containing protein</fullName>
    </submittedName>
</protein>
<keyword evidence="2" id="KW-1185">Reference proteome</keyword>
<dbReference type="InterPro" id="IPR010727">
    <property type="entry name" value="DUF1302"/>
</dbReference>
<organism evidence="1 2">
    <name type="scientific">Noviherbaspirillum saxi</name>
    <dbReference type="NCBI Taxonomy" id="2320863"/>
    <lineage>
        <taxon>Bacteria</taxon>
        <taxon>Pseudomonadati</taxon>
        <taxon>Pseudomonadota</taxon>
        <taxon>Betaproteobacteria</taxon>
        <taxon>Burkholderiales</taxon>
        <taxon>Oxalobacteraceae</taxon>
        <taxon>Noviherbaspirillum</taxon>
    </lineage>
</organism>
<dbReference type="Proteomes" id="UP000265955">
    <property type="component" value="Unassembled WGS sequence"/>
</dbReference>
<comment type="caution">
    <text evidence="1">The sequence shown here is derived from an EMBL/GenBank/DDBJ whole genome shotgun (WGS) entry which is preliminary data.</text>
</comment>
<dbReference type="AlphaFoldDB" id="A0A3A3FJ99"/>
<dbReference type="OrthoDB" id="8522166at2"/>
<sequence length="534" mass="57964">MVIETDTPSLKVTWDSTVKYSTAFRVKSQDPALLSNPNADDGDRNFGKGLISNRVDLFSELDLQYNNFGARLSGAAWYDDVYNRTNDNPGFAGGAFPNHRSRTFNEFTQATRDLHGRKAELLDAFVFSKFDLGESRALVRLGQHAMVWGESLFFGSNAIAGGMAPVDVTKLVSVPGTQFKEAIRPVPQVSGQVQLTPDVTLGAFYQFRFEPNRLPAVGSYYSQIDTNVVGGENILLGPAGVAPRQFDMEPKDSGQGGLQLRFRHAETDYGLYAIRFHNKSHQLITNLINITPGRAPTLLPGSYYIGYQQGITALGASASRTFGPANVAVEASVRRNQDLASAGHATDVSAAFGAPATNLSDRPGYAVGRTAHVNVSLLWSLDPTAFFSEAIVAAELAWNRALSCQKNCTVFDVVTRQGAIDNNATRDAVALRVLFEPKYRQALPGLDISVPIGLGYAPKGSRSMALGSGALPADGSGDISVGINGNYLDDWQFSLAYTRYFGSARPFLDTNNSFSYGQSLRDRDFVALSLRRTF</sequence>